<dbReference type="EMBL" id="KQ483416">
    <property type="protein sequence ID" value="KYP53140.1"/>
    <property type="molecule type" value="Genomic_DNA"/>
</dbReference>
<dbReference type="AlphaFoldDB" id="A0A151SE81"/>
<accession>A0A151SE81</accession>
<organism evidence="1 2">
    <name type="scientific">Cajanus cajan</name>
    <name type="common">Pigeon pea</name>
    <name type="synonym">Cajanus indicus</name>
    <dbReference type="NCBI Taxonomy" id="3821"/>
    <lineage>
        <taxon>Eukaryota</taxon>
        <taxon>Viridiplantae</taxon>
        <taxon>Streptophyta</taxon>
        <taxon>Embryophyta</taxon>
        <taxon>Tracheophyta</taxon>
        <taxon>Spermatophyta</taxon>
        <taxon>Magnoliopsida</taxon>
        <taxon>eudicotyledons</taxon>
        <taxon>Gunneridae</taxon>
        <taxon>Pentapetalae</taxon>
        <taxon>rosids</taxon>
        <taxon>fabids</taxon>
        <taxon>Fabales</taxon>
        <taxon>Fabaceae</taxon>
        <taxon>Papilionoideae</taxon>
        <taxon>50 kb inversion clade</taxon>
        <taxon>NPAAA clade</taxon>
        <taxon>indigoferoid/millettioid clade</taxon>
        <taxon>Phaseoleae</taxon>
        <taxon>Cajanus</taxon>
    </lineage>
</organism>
<gene>
    <name evidence="1" type="ORF">KK1_024962</name>
</gene>
<evidence type="ECO:0000313" key="2">
    <source>
        <dbReference type="Proteomes" id="UP000075243"/>
    </source>
</evidence>
<protein>
    <recommendedName>
        <fullName evidence="3">Retrovirus-related Pol polyprotein from transposon TNT 1-94</fullName>
    </recommendedName>
</protein>
<dbReference type="Gramene" id="C.cajan_24864.t">
    <property type="protein sequence ID" value="C.cajan_24864.t.cds1"/>
    <property type="gene ID" value="C.cajan_24864"/>
</dbReference>
<evidence type="ECO:0000313" key="1">
    <source>
        <dbReference type="EMBL" id="KYP53140.1"/>
    </source>
</evidence>
<keyword evidence="2" id="KW-1185">Reference proteome</keyword>
<reference evidence="1" key="1">
    <citation type="journal article" date="2012" name="Nat. Biotechnol.">
        <title>Draft genome sequence of pigeonpea (Cajanus cajan), an orphan legume crop of resource-poor farmers.</title>
        <authorList>
            <person name="Varshney R.K."/>
            <person name="Chen W."/>
            <person name="Li Y."/>
            <person name="Bharti A.K."/>
            <person name="Saxena R.K."/>
            <person name="Schlueter J.A."/>
            <person name="Donoghue M.T."/>
            <person name="Azam S."/>
            <person name="Fan G."/>
            <person name="Whaley A.M."/>
            <person name="Farmer A.D."/>
            <person name="Sheridan J."/>
            <person name="Iwata A."/>
            <person name="Tuteja R."/>
            <person name="Penmetsa R.V."/>
            <person name="Wu W."/>
            <person name="Upadhyaya H.D."/>
            <person name="Yang S.P."/>
            <person name="Shah T."/>
            <person name="Saxena K.B."/>
            <person name="Michael T."/>
            <person name="McCombie W.R."/>
            <person name="Yang B."/>
            <person name="Zhang G."/>
            <person name="Yang H."/>
            <person name="Wang J."/>
            <person name="Spillane C."/>
            <person name="Cook D.R."/>
            <person name="May G.D."/>
            <person name="Xu X."/>
            <person name="Jackson S.A."/>
        </authorList>
    </citation>
    <scope>NUCLEOTIDE SEQUENCE [LARGE SCALE GENOMIC DNA]</scope>
</reference>
<evidence type="ECO:0008006" key="3">
    <source>
        <dbReference type="Google" id="ProtNLM"/>
    </source>
</evidence>
<proteinExistence type="predicted"/>
<sequence>MEKLKQELESFRPTLICSCDPACSYDLLPNSQAQRESDYVIAFLKGLNENYTIVRSQIMLMNPLLDIDKAFDFLSQ</sequence>
<dbReference type="Proteomes" id="UP000075243">
    <property type="component" value="Unassembled WGS sequence"/>
</dbReference>
<name>A0A151SE81_CAJCA</name>